<evidence type="ECO:0000313" key="4">
    <source>
        <dbReference type="Proteomes" id="UP000037175"/>
    </source>
</evidence>
<dbReference type="InterPro" id="IPR016047">
    <property type="entry name" value="M23ase_b-sheet_dom"/>
</dbReference>
<dbReference type="SMART" id="SM00257">
    <property type="entry name" value="LysM"/>
    <property type="match status" value="2"/>
</dbReference>
<feature type="domain" description="LysM" evidence="2">
    <location>
        <begin position="90"/>
        <end position="134"/>
    </location>
</feature>
<dbReference type="SUPFAM" id="SSF51261">
    <property type="entry name" value="Duplicated hybrid motif"/>
    <property type="match status" value="1"/>
</dbReference>
<accession>A0A0L6W317</accession>
<keyword evidence="4" id="KW-1185">Reference proteome</keyword>
<proteinExistence type="predicted"/>
<keyword evidence="1" id="KW-0732">Signal</keyword>
<dbReference type="CDD" id="cd12797">
    <property type="entry name" value="M23_peptidase"/>
    <property type="match status" value="1"/>
</dbReference>
<evidence type="ECO:0000256" key="1">
    <source>
        <dbReference type="SAM" id="SignalP"/>
    </source>
</evidence>
<dbReference type="InterPro" id="IPR018392">
    <property type="entry name" value="LysM"/>
</dbReference>
<feature type="domain" description="LysM" evidence="2">
    <location>
        <begin position="40"/>
        <end position="84"/>
    </location>
</feature>
<feature type="chain" id="PRO_5005568896" evidence="1">
    <location>
        <begin position="28"/>
        <end position="276"/>
    </location>
</feature>
<name>A0A0L6W317_9FIRM</name>
<dbReference type="Proteomes" id="UP000037175">
    <property type="component" value="Unassembled WGS sequence"/>
</dbReference>
<dbReference type="Gene3D" id="2.70.70.10">
    <property type="entry name" value="Glucose Permease (Domain IIA)"/>
    <property type="match status" value="1"/>
</dbReference>
<dbReference type="Pfam" id="PF01551">
    <property type="entry name" value="Peptidase_M23"/>
    <property type="match status" value="1"/>
</dbReference>
<evidence type="ECO:0000313" key="3">
    <source>
        <dbReference type="EMBL" id="KNZ69793.1"/>
    </source>
</evidence>
<dbReference type="SUPFAM" id="SSF54106">
    <property type="entry name" value="LysM domain"/>
    <property type="match status" value="1"/>
</dbReference>
<dbReference type="InterPro" id="IPR036779">
    <property type="entry name" value="LysM_dom_sf"/>
</dbReference>
<dbReference type="CDD" id="cd00118">
    <property type="entry name" value="LysM"/>
    <property type="match status" value="2"/>
</dbReference>
<dbReference type="Gene3D" id="3.10.350.10">
    <property type="entry name" value="LysM domain"/>
    <property type="match status" value="2"/>
</dbReference>
<dbReference type="GO" id="GO:0004222">
    <property type="term" value="F:metalloendopeptidase activity"/>
    <property type="evidence" value="ECO:0007669"/>
    <property type="project" value="TreeGrafter"/>
</dbReference>
<dbReference type="PANTHER" id="PTHR21666:SF270">
    <property type="entry name" value="MUREIN HYDROLASE ACTIVATOR ENVC"/>
    <property type="match status" value="1"/>
</dbReference>
<reference evidence="4" key="1">
    <citation type="submission" date="2015-07" db="EMBL/GenBank/DDBJ databases">
        <title>Complete Genome of Thermincola ferriacetica strain Z-0001T.</title>
        <authorList>
            <person name="Lusk B."/>
            <person name="Badalamenti J.P."/>
            <person name="Parameswaran P."/>
            <person name="Bond D.R."/>
            <person name="Torres C.I."/>
        </authorList>
    </citation>
    <scope>NUCLEOTIDE SEQUENCE [LARGE SCALE GENOMIC DNA]</scope>
    <source>
        <strain evidence="4">Z-0001</strain>
    </source>
</reference>
<dbReference type="PROSITE" id="PS51782">
    <property type="entry name" value="LYSM"/>
    <property type="match status" value="2"/>
</dbReference>
<dbReference type="InterPro" id="IPR011055">
    <property type="entry name" value="Dup_hybrid_motif"/>
</dbReference>
<dbReference type="AlphaFoldDB" id="A0A0L6W317"/>
<protein>
    <submittedName>
        <fullName evidence="3">Peptidase M23</fullName>
    </submittedName>
</protein>
<feature type="signal peptide" evidence="1">
    <location>
        <begin position="1"/>
        <end position="27"/>
    </location>
</feature>
<dbReference type="PANTHER" id="PTHR21666">
    <property type="entry name" value="PEPTIDASE-RELATED"/>
    <property type="match status" value="1"/>
</dbReference>
<dbReference type="RefSeq" id="WP_052217817.1">
    <property type="nucleotide sequence ID" value="NZ_LGTE01000009.1"/>
</dbReference>
<organism evidence="3 4">
    <name type="scientific">Thermincola ferriacetica</name>
    <dbReference type="NCBI Taxonomy" id="281456"/>
    <lineage>
        <taxon>Bacteria</taxon>
        <taxon>Bacillati</taxon>
        <taxon>Bacillota</taxon>
        <taxon>Clostridia</taxon>
        <taxon>Eubacteriales</taxon>
        <taxon>Thermincolaceae</taxon>
        <taxon>Thermincola</taxon>
    </lineage>
</organism>
<gene>
    <name evidence="3" type="ORF">Tfer_1613</name>
</gene>
<evidence type="ECO:0000259" key="2">
    <source>
        <dbReference type="PROSITE" id="PS51782"/>
    </source>
</evidence>
<comment type="caution">
    <text evidence="3">The sequence shown here is derived from an EMBL/GenBank/DDBJ whole genome shotgun (WGS) entry which is preliminary data.</text>
</comment>
<dbReference type="EMBL" id="LGTE01000009">
    <property type="protein sequence ID" value="KNZ69793.1"/>
    <property type="molecule type" value="Genomic_DNA"/>
</dbReference>
<sequence length="276" mass="30263" precursor="true">MNKTAKKSIRILICIGIILSSTCPAFGVPRAGSSIADQTMLYVVQPGDTLWDLAAQRDIDRELLAGINGLDPEARLIEGQVLKIPLGQLITHEVQEGETIWRIARNYHIDYQIIMRENEMTDPRQLMAGQKIAIPIPPERVAISISPMRKVWSFDLWPVNGEVSSMYGMRDGRMHEGLDIAAPEGTPIYCVQEGVVVFAGERGTYGNAVIVDHGDGLRTLYAHASKVLVSEGEVVEKGQVIALVGNTGRSTGPHTHFEVLAGGRPLNPAYYLPVNR</sequence>
<dbReference type="InterPro" id="IPR050570">
    <property type="entry name" value="Cell_wall_metabolism_enzyme"/>
</dbReference>
<dbReference type="Pfam" id="PF01476">
    <property type="entry name" value="LysM"/>
    <property type="match status" value="2"/>
</dbReference>